<sequence length="92" mass="11208">RFLTWHFCEHGIKVLNKFKVERHNKNRIHKRNFELYTSRINNSNFTNYITKMLVSCNILLLFRIVQNFVHKNLNWKSNLLSLFHYQVNGVSK</sequence>
<feature type="non-terminal residue" evidence="1">
    <location>
        <position position="1"/>
    </location>
</feature>
<protein>
    <submittedName>
        <fullName evidence="1">Uncharacterized protein</fullName>
    </submittedName>
</protein>
<name>A0A0K2UA09_LEPSM</name>
<reference evidence="1" key="1">
    <citation type="submission" date="2014-05" db="EMBL/GenBank/DDBJ databases">
        <authorList>
            <person name="Chronopoulou M."/>
        </authorList>
    </citation>
    <scope>NUCLEOTIDE SEQUENCE</scope>
    <source>
        <tissue evidence="1">Whole organism</tissue>
    </source>
</reference>
<dbReference type="AlphaFoldDB" id="A0A0K2UA09"/>
<accession>A0A0K2UA09</accession>
<evidence type="ECO:0000313" key="1">
    <source>
        <dbReference type="EMBL" id="CDW35073.1"/>
    </source>
</evidence>
<dbReference type="EMBL" id="HACA01017712">
    <property type="protein sequence ID" value="CDW35073.1"/>
    <property type="molecule type" value="Transcribed_RNA"/>
</dbReference>
<proteinExistence type="predicted"/>
<organism evidence="1">
    <name type="scientific">Lepeophtheirus salmonis</name>
    <name type="common">Salmon louse</name>
    <name type="synonym">Caligus salmonis</name>
    <dbReference type="NCBI Taxonomy" id="72036"/>
    <lineage>
        <taxon>Eukaryota</taxon>
        <taxon>Metazoa</taxon>
        <taxon>Ecdysozoa</taxon>
        <taxon>Arthropoda</taxon>
        <taxon>Crustacea</taxon>
        <taxon>Multicrustacea</taxon>
        <taxon>Hexanauplia</taxon>
        <taxon>Copepoda</taxon>
        <taxon>Siphonostomatoida</taxon>
        <taxon>Caligidae</taxon>
        <taxon>Lepeophtheirus</taxon>
    </lineage>
</organism>